<keyword evidence="2 5" id="KW-0547">Nucleotide-binding</keyword>
<evidence type="ECO:0000256" key="3">
    <source>
        <dbReference type="ARBA" id="ARBA00022840"/>
    </source>
</evidence>
<organism evidence="6 7">
    <name type="scientific">Desulfatibacillum aliphaticivorans</name>
    <dbReference type="NCBI Taxonomy" id="218208"/>
    <lineage>
        <taxon>Bacteria</taxon>
        <taxon>Pseudomonadati</taxon>
        <taxon>Thermodesulfobacteriota</taxon>
        <taxon>Desulfobacteria</taxon>
        <taxon>Desulfobacterales</taxon>
        <taxon>Desulfatibacillaceae</taxon>
        <taxon>Desulfatibacillum</taxon>
    </lineage>
</organism>
<proteinExistence type="inferred from homology"/>
<keyword evidence="3 5" id="KW-0067">ATP-binding</keyword>
<dbReference type="Gene3D" id="3.90.640.10">
    <property type="entry name" value="Actin, Chain A, domain 4"/>
    <property type="match status" value="1"/>
</dbReference>
<dbReference type="SUPFAM" id="SSF53067">
    <property type="entry name" value="Actin-like ATPase domain"/>
    <property type="match status" value="2"/>
</dbReference>
<dbReference type="EC" id="1.3.1.74" evidence="6"/>
<evidence type="ECO:0000256" key="4">
    <source>
        <dbReference type="ARBA" id="ARBA00023186"/>
    </source>
</evidence>
<dbReference type="SUPFAM" id="SSF100920">
    <property type="entry name" value="Heat shock protein 70kD (HSP70), peptide-binding domain"/>
    <property type="match status" value="1"/>
</dbReference>
<protein>
    <submittedName>
        <fullName evidence="6">2-alkenal reductase</fullName>
        <ecNumber evidence="6">1.3.1.74</ecNumber>
    </submittedName>
</protein>
<dbReference type="PROSITE" id="PS00297">
    <property type="entry name" value="HSP70_1"/>
    <property type="match status" value="1"/>
</dbReference>
<dbReference type="GO" id="GO:0032440">
    <property type="term" value="F:2-alkenal reductase [NAD(P)H] activity"/>
    <property type="evidence" value="ECO:0007669"/>
    <property type="project" value="UniProtKB-EC"/>
</dbReference>
<evidence type="ECO:0000313" key="6">
    <source>
        <dbReference type="EMBL" id="ACL02841.1"/>
    </source>
</evidence>
<dbReference type="Gene3D" id="3.30.420.40">
    <property type="match status" value="2"/>
</dbReference>
<evidence type="ECO:0000256" key="1">
    <source>
        <dbReference type="ARBA" id="ARBA00007381"/>
    </source>
</evidence>
<dbReference type="AlphaFoldDB" id="B8F995"/>
<dbReference type="InterPro" id="IPR018181">
    <property type="entry name" value="Heat_shock_70_CS"/>
</dbReference>
<dbReference type="InterPro" id="IPR029047">
    <property type="entry name" value="HSP70_peptide-bd_sf"/>
</dbReference>
<dbReference type="InterPro" id="IPR043129">
    <property type="entry name" value="ATPase_NBD"/>
</dbReference>
<dbReference type="FunFam" id="3.30.420.40:FF:000071">
    <property type="entry name" value="Molecular chaperone DnaK"/>
    <property type="match status" value="1"/>
</dbReference>
<dbReference type="HOGENOM" id="CLU_005965_0_0_7"/>
<sequence length="553" mass="61228">MGTQMKRIYGIDLGTTYSSIAYVDEFGKAVVIPNSENERVTPSVVFFDGDAVVVGGVAKESARLYPNEVVSFIKRSMGEPNFLFEYNGKSYRPEEISAYVLKKVAKDAEEKIGEAITDVVITCPAYFGINEREATKIAGEIAGFNVRQIINEPTAAAIAYGSIEQTDNRVVLVYDLGGGTFDITMIDIRPDAIQVICTGGDHNLGGKDWDDRIVNNLVQEFQTQTGSREDILEDPDTWQDLQLSAEKSKKILSQREKTPIAVTHGGERVKVELQRDKFYEITRDLLERTISLTHGILEEARKKGYNRFDEIILVGGSTRMPQVEKRIKEEFGMDPKVFDPDEAVAKGAAIFGWKLSINDDLIKRVAQKTQKTVEEITKTMDTSSQQFKDAAREMADDTGVTQAAVESSLIKIRDVTSKSFGVVVNNAENEEAVFNVVLRNTAVPVNAKDTFFTAVANQQKVLIRIMECETSEEWVPVETAVEIGTAVLNLPTGLPTETPVEISFSLNREGRLQITARETTESKEVNVVIETTSVIRGKDLDEAKARSQGAVVQ</sequence>
<dbReference type="RefSeq" id="WP_012610278.1">
    <property type="nucleotide sequence ID" value="NC_011768.1"/>
</dbReference>
<accession>B8F995</accession>
<evidence type="ECO:0000256" key="2">
    <source>
        <dbReference type="ARBA" id="ARBA00022741"/>
    </source>
</evidence>
<dbReference type="GO" id="GO:0005524">
    <property type="term" value="F:ATP binding"/>
    <property type="evidence" value="ECO:0007669"/>
    <property type="project" value="UniProtKB-KW"/>
</dbReference>
<dbReference type="Gene3D" id="2.60.34.10">
    <property type="entry name" value="Substrate Binding Domain Of DNAk, Chain A, domain 1"/>
    <property type="match status" value="1"/>
</dbReference>
<gene>
    <name evidence="6" type="ordered locus">Dalk_1138</name>
</gene>
<name>B8F995_DESAL</name>
<dbReference type="EMBL" id="CP001322">
    <property type="protein sequence ID" value="ACL02841.1"/>
    <property type="molecule type" value="Genomic_DNA"/>
</dbReference>
<dbReference type="KEGG" id="dal:Dalk_1138"/>
<dbReference type="FunFam" id="3.90.640.10:FF:000003">
    <property type="entry name" value="Molecular chaperone DnaK"/>
    <property type="match status" value="1"/>
</dbReference>
<dbReference type="eggNOG" id="COG0443">
    <property type="taxonomic scope" value="Bacteria"/>
</dbReference>
<dbReference type="CDD" id="cd24029">
    <property type="entry name" value="ASKHA_NBD_HSP70_DnaK_HscA_HscC"/>
    <property type="match status" value="1"/>
</dbReference>
<dbReference type="PROSITE" id="PS00329">
    <property type="entry name" value="HSP70_2"/>
    <property type="match status" value="1"/>
</dbReference>
<dbReference type="PROSITE" id="PS01036">
    <property type="entry name" value="HSP70_3"/>
    <property type="match status" value="1"/>
</dbReference>
<dbReference type="PRINTS" id="PR00301">
    <property type="entry name" value="HEATSHOCK70"/>
</dbReference>
<dbReference type="Pfam" id="PF00012">
    <property type="entry name" value="HSP70"/>
    <property type="match status" value="2"/>
</dbReference>
<comment type="similarity">
    <text evidence="1 5">Belongs to the heat shock protein 70 family.</text>
</comment>
<dbReference type="PANTHER" id="PTHR19375">
    <property type="entry name" value="HEAT SHOCK PROTEIN 70KDA"/>
    <property type="match status" value="1"/>
</dbReference>
<reference evidence="6 7" key="1">
    <citation type="journal article" date="2012" name="Environ. Microbiol.">
        <title>The genome sequence of Desulfatibacillum alkenivorans AK-01: a blueprint for anaerobic alkane oxidation.</title>
        <authorList>
            <person name="Callaghan A.V."/>
            <person name="Morris B.E."/>
            <person name="Pereira I.A."/>
            <person name="McInerney M.J."/>
            <person name="Austin R.N."/>
            <person name="Groves J.T."/>
            <person name="Kukor J.J."/>
            <person name="Suflita J.M."/>
            <person name="Young L.Y."/>
            <person name="Zylstra G.J."/>
            <person name="Wawrik B."/>
        </authorList>
    </citation>
    <scope>NUCLEOTIDE SEQUENCE [LARGE SCALE GENOMIC DNA]</scope>
    <source>
        <strain evidence="6 7">AK-01</strain>
    </source>
</reference>
<keyword evidence="7" id="KW-1185">Reference proteome</keyword>
<evidence type="ECO:0000313" key="7">
    <source>
        <dbReference type="Proteomes" id="UP000000739"/>
    </source>
</evidence>
<dbReference type="InterPro" id="IPR013126">
    <property type="entry name" value="Hsp_70_fam"/>
</dbReference>
<keyword evidence="4" id="KW-0143">Chaperone</keyword>
<dbReference type="GO" id="GO:0140662">
    <property type="term" value="F:ATP-dependent protein folding chaperone"/>
    <property type="evidence" value="ECO:0007669"/>
    <property type="project" value="InterPro"/>
</dbReference>
<dbReference type="Proteomes" id="UP000000739">
    <property type="component" value="Chromosome"/>
</dbReference>
<keyword evidence="6" id="KW-0560">Oxidoreductase</keyword>
<evidence type="ECO:0000256" key="5">
    <source>
        <dbReference type="RuleBase" id="RU003322"/>
    </source>
</evidence>